<evidence type="ECO:0000256" key="5">
    <source>
        <dbReference type="ARBA" id="ARBA00022692"/>
    </source>
</evidence>
<feature type="transmembrane region" description="Helical" evidence="8">
    <location>
        <begin position="277"/>
        <end position="295"/>
    </location>
</feature>
<evidence type="ECO:0000256" key="4">
    <source>
        <dbReference type="ARBA" id="ARBA00022519"/>
    </source>
</evidence>
<accession>A0A9D2BN48</accession>
<reference evidence="9" key="2">
    <citation type="submission" date="2021-04" db="EMBL/GenBank/DDBJ databases">
        <authorList>
            <person name="Gilroy R."/>
        </authorList>
    </citation>
    <scope>NUCLEOTIDE SEQUENCE</scope>
    <source>
        <strain evidence="9">ChiGjej1B1-14440</strain>
    </source>
</reference>
<feature type="transmembrane region" description="Helical" evidence="8">
    <location>
        <begin position="337"/>
        <end position="356"/>
    </location>
</feature>
<keyword evidence="3" id="KW-1003">Cell membrane</keyword>
<evidence type="ECO:0000313" key="9">
    <source>
        <dbReference type="EMBL" id="HIX82211.1"/>
    </source>
</evidence>
<evidence type="ECO:0000256" key="8">
    <source>
        <dbReference type="SAM" id="Phobius"/>
    </source>
</evidence>
<dbReference type="GO" id="GO:0030395">
    <property type="term" value="F:lactose binding"/>
    <property type="evidence" value="ECO:0007669"/>
    <property type="project" value="TreeGrafter"/>
</dbReference>
<keyword evidence="7 8" id="KW-0472">Membrane</keyword>
<keyword evidence="5 8" id="KW-0812">Transmembrane</keyword>
<comment type="subcellular location">
    <subcellularLocation>
        <location evidence="1">Cell inner membrane</location>
        <topology evidence="1">Multi-pass membrane protein</topology>
    </subcellularLocation>
</comment>
<proteinExistence type="predicted"/>
<organism evidence="9 10">
    <name type="scientific">Candidatus Erysipelatoclostridium merdavium</name>
    <dbReference type="NCBI Taxonomy" id="2838566"/>
    <lineage>
        <taxon>Bacteria</taxon>
        <taxon>Bacillati</taxon>
        <taxon>Bacillota</taxon>
        <taxon>Erysipelotrichia</taxon>
        <taxon>Erysipelotrichales</taxon>
        <taxon>Erysipelotrichales incertae sedis</taxon>
    </lineage>
</organism>
<keyword evidence="2" id="KW-0813">Transport</keyword>
<dbReference type="AlphaFoldDB" id="A0A9D2BN48"/>
<evidence type="ECO:0000313" key="10">
    <source>
        <dbReference type="Proteomes" id="UP000886724"/>
    </source>
</evidence>
<feature type="transmembrane region" description="Helical" evidence="8">
    <location>
        <begin position="21"/>
        <end position="44"/>
    </location>
</feature>
<dbReference type="GO" id="GO:0005886">
    <property type="term" value="C:plasma membrane"/>
    <property type="evidence" value="ECO:0007669"/>
    <property type="project" value="UniProtKB-SubCell"/>
</dbReference>
<dbReference type="InterPro" id="IPR036259">
    <property type="entry name" value="MFS_trans_sf"/>
</dbReference>
<evidence type="ECO:0000256" key="2">
    <source>
        <dbReference type="ARBA" id="ARBA00022448"/>
    </source>
</evidence>
<dbReference type="PANTHER" id="PTHR23522:SF10">
    <property type="entry name" value="3-PHENYLPROPIONIC ACID TRANSPORTER-RELATED"/>
    <property type="match status" value="1"/>
</dbReference>
<dbReference type="EMBL" id="DXET01000218">
    <property type="protein sequence ID" value="HIX82211.1"/>
    <property type="molecule type" value="Genomic_DNA"/>
</dbReference>
<feature type="transmembrane region" description="Helical" evidence="8">
    <location>
        <begin position="301"/>
        <end position="325"/>
    </location>
</feature>
<dbReference type="SUPFAM" id="SSF103473">
    <property type="entry name" value="MFS general substrate transporter"/>
    <property type="match status" value="1"/>
</dbReference>
<feature type="transmembrane region" description="Helical" evidence="8">
    <location>
        <begin position="247"/>
        <end position="265"/>
    </location>
</feature>
<dbReference type="PANTHER" id="PTHR23522">
    <property type="entry name" value="BLL5896 PROTEIN"/>
    <property type="match status" value="1"/>
</dbReference>
<keyword evidence="6 8" id="KW-1133">Transmembrane helix</keyword>
<feature type="transmembrane region" description="Helical" evidence="8">
    <location>
        <begin position="368"/>
        <end position="386"/>
    </location>
</feature>
<keyword evidence="4" id="KW-0997">Cell inner membrane</keyword>
<evidence type="ECO:0000256" key="3">
    <source>
        <dbReference type="ARBA" id="ARBA00022475"/>
    </source>
</evidence>
<name>A0A9D2BN48_9FIRM</name>
<evidence type="ECO:0000256" key="7">
    <source>
        <dbReference type="ARBA" id="ARBA00023136"/>
    </source>
</evidence>
<feature type="transmembrane region" description="Helical" evidence="8">
    <location>
        <begin position="86"/>
        <end position="103"/>
    </location>
</feature>
<dbReference type="InterPro" id="IPR011701">
    <property type="entry name" value="MFS"/>
</dbReference>
<sequence length="398" mass="44543">MDGLLKRVEKRSLLKCYKNSYLSYFLMYNFYYLSWALFSALISVYLMDRGFKASDVSLVVSASFLTSMITQPIIGKWNDEFDIKKVNAILFVIVAIGGIVFMVSNSLFMIAVSYSVVLMMINGVNPVMEKIATASPYQYGKIRIWGTIGYALGSQFAGILYDLVAPQAIFIVFVLTMILCIIGLVGTEPDIKKEAAKENEKVKTMTLFKNKKFVYYLAICAIFYGVTNMSNTFVPSMLTDKGLDVDVTSTILSIAVFCEAPLVLFSNRFMDKIANKTLLIISISMVCLQCAVYGFDLPLIFIVLITFLAKHPSGMLYIMINLKVINTLIDENQQITALAYVATLKNLVAIIFQNVAGNILDVTTYSNLYLICFGWMLVALILVIFFKISSGNDKKLFN</sequence>
<dbReference type="Gene3D" id="1.20.1250.20">
    <property type="entry name" value="MFS general substrate transporter like domains"/>
    <property type="match status" value="2"/>
</dbReference>
<dbReference type="Pfam" id="PF07690">
    <property type="entry name" value="MFS_1"/>
    <property type="match status" value="1"/>
</dbReference>
<dbReference type="Proteomes" id="UP000886724">
    <property type="component" value="Unassembled WGS sequence"/>
</dbReference>
<evidence type="ECO:0000256" key="1">
    <source>
        <dbReference type="ARBA" id="ARBA00004429"/>
    </source>
</evidence>
<reference evidence="9" key="1">
    <citation type="journal article" date="2021" name="PeerJ">
        <title>Extensive microbial diversity within the chicken gut microbiome revealed by metagenomics and culture.</title>
        <authorList>
            <person name="Gilroy R."/>
            <person name="Ravi A."/>
            <person name="Getino M."/>
            <person name="Pursley I."/>
            <person name="Horton D.L."/>
            <person name="Alikhan N.F."/>
            <person name="Baker D."/>
            <person name="Gharbi K."/>
            <person name="Hall N."/>
            <person name="Watson M."/>
            <person name="Adriaenssens E.M."/>
            <person name="Foster-Nyarko E."/>
            <person name="Jarju S."/>
            <person name="Secka A."/>
            <person name="Antonio M."/>
            <person name="Oren A."/>
            <person name="Chaudhuri R.R."/>
            <person name="La Ragione R."/>
            <person name="Hildebrand F."/>
            <person name="Pallen M.J."/>
        </authorList>
    </citation>
    <scope>NUCLEOTIDE SEQUENCE</scope>
    <source>
        <strain evidence="9">ChiGjej1B1-14440</strain>
    </source>
</reference>
<feature type="transmembrane region" description="Helical" evidence="8">
    <location>
        <begin position="56"/>
        <end position="74"/>
    </location>
</feature>
<dbReference type="GO" id="GO:0015528">
    <property type="term" value="F:lactose:proton symporter activity"/>
    <property type="evidence" value="ECO:0007669"/>
    <property type="project" value="TreeGrafter"/>
</dbReference>
<evidence type="ECO:0000256" key="6">
    <source>
        <dbReference type="ARBA" id="ARBA00022989"/>
    </source>
</evidence>
<feature type="transmembrane region" description="Helical" evidence="8">
    <location>
        <begin position="213"/>
        <end position="235"/>
    </location>
</feature>
<protein>
    <submittedName>
        <fullName evidence="9">MFS transporter</fullName>
    </submittedName>
</protein>
<comment type="caution">
    <text evidence="9">The sequence shown here is derived from an EMBL/GenBank/DDBJ whole genome shotgun (WGS) entry which is preliminary data.</text>
</comment>
<feature type="transmembrane region" description="Helical" evidence="8">
    <location>
        <begin position="167"/>
        <end position="187"/>
    </location>
</feature>
<gene>
    <name evidence="9" type="ORF">H9980_09625</name>
</gene>